<organism evidence="1 2">
    <name type="scientific">Goodea atripinnis</name>
    <dbReference type="NCBI Taxonomy" id="208336"/>
    <lineage>
        <taxon>Eukaryota</taxon>
        <taxon>Metazoa</taxon>
        <taxon>Chordata</taxon>
        <taxon>Craniata</taxon>
        <taxon>Vertebrata</taxon>
        <taxon>Euteleostomi</taxon>
        <taxon>Actinopterygii</taxon>
        <taxon>Neopterygii</taxon>
        <taxon>Teleostei</taxon>
        <taxon>Neoteleostei</taxon>
        <taxon>Acanthomorphata</taxon>
        <taxon>Ovalentaria</taxon>
        <taxon>Atherinomorphae</taxon>
        <taxon>Cyprinodontiformes</taxon>
        <taxon>Goodeidae</taxon>
        <taxon>Goodea</taxon>
    </lineage>
</organism>
<dbReference type="EMBL" id="JAHRIO010084419">
    <property type="protein sequence ID" value="MEQ2186544.1"/>
    <property type="molecule type" value="Genomic_DNA"/>
</dbReference>
<sequence>SLRRPTTPPSWPTPSPRGLGRWSCLRRMWRNSAISQTPSSTSVRRRLCAPPASLPGRPCYSDRCGFGSPPPFPRILRGSYWRDRS</sequence>
<evidence type="ECO:0000313" key="2">
    <source>
        <dbReference type="Proteomes" id="UP001476798"/>
    </source>
</evidence>
<name>A0ABV0PSQ2_9TELE</name>
<dbReference type="Proteomes" id="UP001476798">
    <property type="component" value="Unassembled WGS sequence"/>
</dbReference>
<proteinExistence type="predicted"/>
<keyword evidence="2" id="KW-1185">Reference proteome</keyword>
<feature type="non-terminal residue" evidence="1">
    <location>
        <position position="85"/>
    </location>
</feature>
<reference evidence="1 2" key="1">
    <citation type="submission" date="2021-06" db="EMBL/GenBank/DDBJ databases">
        <authorList>
            <person name="Palmer J.M."/>
        </authorList>
    </citation>
    <scope>NUCLEOTIDE SEQUENCE [LARGE SCALE GENOMIC DNA]</scope>
    <source>
        <strain evidence="1 2">GA_2019</strain>
        <tissue evidence="1">Muscle</tissue>
    </source>
</reference>
<accession>A0ABV0PSQ2</accession>
<protein>
    <submittedName>
        <fullName evidence="1">Uncharacterized protein</fullName>
    </submittedName>
</protein>
<feature type="non-terminal residue" evidence="1">
    <location>
        <position position="1"/>
    </location>
</feature>
<comment type="caution">
    <text evidence="1">The sequence shown here is derived from an EMBL/GenBank/DDBJ whole genome shotgun (WGS) entry which is preliminary data.</text>
</comment>
<evidence type="ECO:0000313" key="1">
    <source>
        <dbReference type="EMBL" id="MEQ2186544.1"/>
    </source>
</evidence>
<gene>
    <name evidence="1" type="ORF">GOODEAATRI_029671</name>
</gene>